<name>A0AA37L5N3_9PEZI</name>
<sequence>MPPPTCSEREATNSGMNYIHLTQTLVESFNALADEVQILTDRKTILEHKLRFAHEQYQYLADKHAPAAPEISEVLAKLQLPPELANPSLEDANPVPLPKRNKLDTRNQIALIIRDGRRVAQQLTSIGETSKTSDSSRETSSREARTGTSMSTVLEQDFTIEGKKGSLECPFSSPKAEGDGVGDAHNEEKGSQDPTPHHSADPICAAMFEESTSQPAPGAVDSPAKCPIRYLDQHSPEEIAHYVETHKHELPRSHEVCVRRYQKNEVQIKKLDAKYGNLVNMIQGLSALHQPMLPESQQEQEEIDRASNERVQNWAKAVTASETEDAEQSLPEPIDTDEARQSHFDRPLKEVRVGESPSRPWGISVPVYESHGLGGEDRPFSPPPAPVFMPSGSEDEETPAPKTGKCPFDHTKMAAMAAAREEAQPPSPTPAPNFMSNGMSDNASPPKAGGKCPFDHAQLAAMGFASPTPNTGEKTFVHVDPDPVELPSTPVKPQPSQSAPAQQQQPTFINPPLDASKQFNSNGVPQMVFTGPVFIGYPIEQAIQFMQHFQGRQ</sequence>
<dbReference type="AlphaFoldDB" id="A0AA37L5N3"/>
<comment type="caution">
    <text evidence="2">The sequence shown here is derived from an EMBL/GenBank/DDBJ whole genome shotgun (WGS) entry which is preliminary data.</text>
</comment>
<dbReference type="GeneID" id="73323179"/>
<feature type="region of interest" description="Disordered" evidence="1">
    <location>
        <begin position="421"/>
        <end position="449"/>
    </location>
</feature>
<proteinExistence type="predicted"/>
<evidence type="ECO:0000313" key="3">
    <source>
        <dbReference type="Proteomes" id="UP001055115"/>
    </source>
</evidence>
<feature type="compositionally biased region" description="Basic and acidic residues" evidence="1">
    <location>
        <begin position="176"/>
        <end position="200"/>
    </location>
</feature>
<keyword evidence="3" id="KW-1185">Reference proteome</keyword>
<evidence type="ECO:0000256" key="1">
    <source>
        <dbReference type="SAM" id="MobiDB-lite"/>
    </source>
</evidence>
<feature type="compositionally biased region" description="Polar residues" evidence="1">
    <location>
        <begin position="434"/>
        <end position="443"/>
    </location>
</feature>
<feature type="compositionally biased region" description="Low complexity" evidence="1">
    <location>
        <begin position="494"/>
        <end position="506"/>
    </location>
</feature>
<feature type="region of interest" description="Disordered" evidence="1">
    <location>
        <begin position="319"/>
        <end position="341"/>
    </location>
</feature>
<gene>
    <name evidence="2" type="ORF">ColSpa_02377</name>
</gene>
<evidence type="ECO:0000313" key="2">
    <source>
        <dbReference type="EMBL" id="GKT42196.1"/>
    </source>
</evidence>
<feature type="region of interest" description="Disordered" evidence="1">
    <location>
        <begin position="467"/>
        <end position="519"/>
    </location>
</feature>
<feature type="compositionally biased region" description="Basic and acidic residues" evidence="1">
    <location>
        <begin position="134"/>
        <end position="145"/>
    </location>
</feature>
<dbReference type="RefSeq" id="XP_049124546.1">
    <property type="nucleotide sequence ID" value="XM_049268589.1"/>
</dbReference>
<organism evidence="2 3">
    <name type="scientific">Colletotrichum spaethianum</name>
    <dbReference type="NCBI Taxonomy" id="700344"/>
    <lineage>
        <taxon>Eukaryota</taxon>
        <taxon>Fungi</taxon>
        <taxon>Dikarya</taxon>
        <taxon>Ascomycota</taxon>
        <taxon>Pezizomycotina</taxon>
        <taxon>Sordariomycetes</taxon>
        <taxon>Hypocreomycetidae</taxon>
        <taxon>Glomerellales</taxon>
        <taxon>Glomerellaceae</taxon>
        <taxon>Colletotrichum</taxon>
        <taxon>Colletotrichum spaethianum species complex</taxon>
    </lineage>
</organism>
<protein>
    <submittedName>
        <fullName evidence="2">Uncharacterized protein</fullName>
    </submittedName>
</protein>
<dbReference type="Proteomes" id="UP001055115">
    <property type="component" value="Unassembled WGS sequence"/>
</dbReference>
<reference evidence="2 3" key="1">
    <citation type="submission" date="2022-03" db="EMBL/GenBank/DDBJ databases">
        <title>Genome data of Colletotrichum spp.</title>
        <authorList>
            <person name="Utami Y.D."/>
            <person name="Hiruma K."/>
        </authorList>
    </citation>
    <scope>NUCLEOTIDE SEQUENCE [LARGE SCALE GENOMIC DNA]</scope>
    <source>
        <strain evidence="2 3">MAFF 239500</strain>
    </source>
</reference>
<dbReference type="EMBL" id="BQXU01000004">
    <property type="protein sequence ID" value="GKT42196.1"/>
    <property type="molecule type" value="Genomic_DNA"/>
</dbReference>
<feature type="region of interest" description="Disordered" evidence="1">
    <location>
        <begin position="124"/>
        <end position="201"/>
    </location>
</feature>
<accession>A0AA37L5N3</accession>